<dbReference type="Pfam" id="PF08241">
    <property type="entry name" value="Methyltransf_11"/>
    <property type="match status" value="1"/>
</dbReference>
<evidence type="ECO:0000313" key="3">
    <source>
        <dbReference type="EMBL" id="NEN77002.1"/>
    </source>
</evidence>
<sequence length="254" mass="26075">MSPEPLGGARPGERPGERREAARGAVVRDALDPLLVDPGMSVVDVGGGTGGHAVRLAALGHRVVVVDPSPDALASLHRRATEAGVEDRVEGVQGDLGDLRGPGGVVAAGSVDLLLCHGVLEIVADPEEALDALAGVLRPGGHLSLVVAQRYAAVLARAMAGQFVAARELLDDPAGQAGRTGRRFARAELEQLLAAAGLRTVSVHGVRVFADLVPGALLDAEPGSSQALVELERAAAQRPELQPLASQLHVVAQR</sequence>
<evidence type="ECO:0000313" key="4">
    <source>
        <dbReference type="Proteomes" id="UP000468687"/>
    </source>
</evidence>
<proteinExistence type="predicted"/>
<dbReference type="Proteomes" id="UP000468687">
    <property type="component" value="Unassembled WGS sequence"/>
</dbReference>
<reference evidence="3 4" key="1">
    <citation type="journal article" date="2014" name="Int. J. Syst. Evol. Microbiol.">
        <title>Nocardioides zeae sp. nov., isolated from the stem of Zea mays.</title>
        <authorList>
            <person name="Glaeser S.P."/>
            <person name="McInroy J.A."/>
            <person name="Busse H.J."/>
            <person name="Kampfer P."/>
        </authorList>
    </citation>
    <scope>NUCLEOTIDE SEQUENCE [LARGE SCALE GENOMIC DNA]</scope>
    <source>
        <strain evidence="3 4">JCM 30728</strain>
    </source>
</reference>
<name>A0A6P0HE00_9ACTN</name>
<dbReference type="PANTHER" id="PTHR43861">
    <property type="entry name" value="TRANS-ACONITATE 2-METHYLTRANSFERASE-RELATED"/>
    <property type="match status" value="1"/>
</dbReference>
<dbReference type="InterPro" id="IPR029063">
    <property type="entry name" value="SAM-dependent_MTases_sf"/>
</dbReference>
<keyword evidence="4" id="KW-1185">Reference proteome</keyword>
<dbReference type="RefSeq" id="WP_163770343.1">
    <property type="nucleotide sequence ID" value="NZ_JAAGXA010000001.1"/>
</dbReference>
<evidence type="ECO:0000256" key="1">
    <source>
        <dbReference type="SAM" id="MobiDB-lite"/>
    </source>
</evidence>
<dbReference type="InterPro" id="IPR013216">
    <property type="entry name" value="Methyltransf_11"/>
</dbReference>
<dbReference type="GO" id="GO:0032259">
    <property type="term" value="P:methylation"/>
    <property type="evidence" value="ECO:0007669"/>
    <property type="project" value="UniProtKB-KW"/>
</dbReference>
<comment type="caution">
    <text evidence="3">The sequence shown here is derived from an EMBL/GenBank/DDBJ whole genome shotgun (WGS) entry which is preliminary data.</text>
</comment>
<gene>
    <name evidence="3" type="ORF">G3T38_01800</name>
</gene>
<dbReference type="GO" id="GO:0008757">
    <property type="term" value="F:S-adenosylmethionine-dependent methyltransferase activity"/>
    <property type="evidence" value="ECO:0007669"/>
    <property type="project" value="InterPro"/>
</dbReference>
<accession>A0A6P0HE00</accession>
<keyword evidence="3" id="KW-0808">Transferase</keyword>
<feature type="domain" description="Methyltransferase type 11" evidence="2">
    <location>
        <begin position="43"/>
        <end position="144"/>
    </location>
</feature>
<dbReference type="SUPFAM" id="SSF53335">
    <property type="entry name" value="S-adenosyl-L-methionine-dependent methyltransferases"/>
    <property type="match status" value="1"/>
</dbReference>
<keyword evidence="3" id="KW-0489">Methyltransferase</keyword>
<feature type="compositionally biased region" description="Basic and acidic residues" evidence="1">
    <location>
        <begin position="11"/>
        <end position="22"/>
    </location>
</feature>
<dbReference type="EMBL" id="JAAGXA010000001">
    <property type="protein sequence ID" value="NEN77002.1"/>
    <property type="molecule type" value="Genomic_DNA"/>
</dbReference>
<evidence type="ECO:0000259" key="2">
    <source>
        <dbReference type="Pfam" id="PF08241"/>
    </source>
</evidence>
<dbReference type="CDD" id="cd02440">
    <property type="entry name" value="AdoMet_MTases"/>
    <property type="match status" value="1"/>
</dbReference>
<feature type="region of interest" description="Disordered" evidence="1">
    <location>
        <begin position="1"/>
        <end position="23"/>
    </location>
</feature>
<organism evidence="3 4">
    <name type="scientific">Nocardioides zeae</name>
    <dbReference type="NCBI Taxonomy" id="1457234"/>
    <lineage>
        <taxon>Bacteria</taxon>
        <taxon>Bacillati</taxon>
        <taxon>Actinomycetota</taxon>
        <taxon>Actinomycetes</taxon>
        <taxon>Propionibacteriales</taxon>
        <taxon>Nocardioidaceae</taxon>
        <taxon>Nocardioides</taxon>
    </lineage>
</organism>
<dbReference type="AlphaFoldDB" id="A0A6P0HE00"/>
<protein>
    <submittedName>
        <fullName evidence="3">Methyltransferase domain-containing protein</fullName>
    </submittedName>
</protein>
<dbReference type="Gene3D" id="3.40.50.150">
    <property type="entry name" value="Vaccinia Virus protein VP39"/>
    <property type="match status" value="1"/>
</dbReference>